<reference evidence="2" key="1">
    <citation type="submission" date="2020-08" db="EMBL/GenBank/DDBJ databases">
        <title>Genome public.</title>
        <authorList>
            <person name="Liu C."/>
            <person name="Sun Q."/>
        </authorList>
    </citation>
    <scope>NUCLEOTIDE SEQUENCE</scope>
    <source>
        <strain evidence="2">BX1005</strain>
    </source>
</reference>
<evidence type="ECO:0000313" key="3">
    <source>
        <dbReference type="Proteomes" id="UP000606720"/>
    </source>
</evidence>
<dbReference type="SUPFAM" id="SSF160631">
    <property type="entry name" value="SMI1/KNR4-like"/>
    <property type="match status" value="1"/>
</dbReference>
<organism evidence="2 3">
    <name type="scientific">Roseburia zhanii</name>
    <dbReference type="NCBI Taxonomy" id="2763064"/>
    <lineage>
        <taxon>Bacteria</taxon>
        <taxon>Bacillati</taxon>
        <taxon>Bacillota</taxon>
        <taxon>Clostridia</taxon>
        <taxon>Lachnospirales</taxon>
        <taxon>Lachnospiraceae</taxon>
        <taxon>Roseburia</taxon>
    </lineage>
</organism>
<dbReference type="EMBL" id="JACOPH010000004">
    <property type="protein sequence ID" value="MBC5713908.1"/>
    <property type="molecule type" value="Genomic_DNA"/>
</dbReference>
<dbReference type="Gene3D" id="3.40.1580.10">
    <property type="entry name" value="SMI1/KNR4-like"/>
    <property type="match status" value="1"/>
</dbReference>
<dbReference type="Proteomes" id="UP000606720">
    <property type="component" value="Unassembled WGS sequence"/>
</dbReference>
<dbReference type="InterPro" id="IPR037883">
    <property type="entry name" value="Knr4/Smi1-like_sf"/>
</dbReference>
<proteinExistence type="predicted"/>
<feature type="domain" description="Knr4/Smi1-like" evidence="1">
    <location>
        <begin position="22"/>
        <end position="129"/>
    </location>
</feature>
<dbReference type="Pfam" id="PF14567">
    <property type="entry name" value="SUKH_5"/>
    <property type="match status" value="1"/>
</dbReference>
<sequence length="139" mass="15964">MNSDLRNLINQYENEHSFTHVTVSDKSINEFEKKLGVKLPEQYITFLKEYGHGGIAGVEVMGVGLTGRAIFVDETLDARKYGLPQNFVIIENVDEWQNCIDCNTGKIVSWDQSGYIKEENDCFDDYLKEQFEEALENLD</sequence>
<dbReference type="InterPro" id="IPR018958">
    <property type="entry name" value="Knr4/Smi1-like_dom"/>
</dbReference>
<keyword evidence="3" id="KW-1185">Reference proteome</keyword>
<evidence type="ECO:0000313" key="2">
    <source>
        <dbReference type="EMBL" id="MBC5713908.1"/>
    </source>
</evidence>
<comment type="caution">
    <text evidence="2">The sequence shown here is derived from an EMBL/GenBank/DDBJ whole genome shotgun (WGS) entry which is preliminary data.</text>
</comment>
<gene>
    <name evidence="2" type="ORF">H8S17_06715</name>
</gene>
<evidence type="ECO:0000259" key="1">
    <source>
        <dbReference type="SMART" id="SM00860"/>
    </source>
</evidence>
<dbReference type="AlphaFoldDB" id="A0A923LQ62"/>
<dbReference type="SMART" id="SM00860">
    <property type="entry name" value="SMI1_KNR4"/>
    <property type="match status" value="1"/>
</dbReference>
<dbReference type="RefSeq" id="WP_186866701.1">
    <property type="nucleotide sequence ID" value="NZ_JACOPH010000004.1"/>
</dbReference>
<protein>
    <submittedName>
        <fullName evidence="2">SMI1/KNR4 family protein</fullName>
    </submittedName>
</protein>
<name>A0A923LQ62_9FIRM</name>
<accession>A0A923LQ62</accession>